<reference evidence="3 5" key="2">
    <citation type="submission" date="2009-10" db="EMBL/GenBank/DDBJ databases">
        <title>The Genome Sequence of Prochlorococcus phage P-SSM2.</title>
        <authorList>
            <consortium name="The Broad Institute Genome Sequencing Platform"/>
            <person name="Henn M.R."/>
            <person name="Sullivan M.S."/>
            <person name="Osburne M.S."/>
            <person name="Levin J."/>
            <person name="Malboeuf C."/>
            <person name="Casali M."/>
            <person name="Russ C."/>
            <person name="Lennon N."/>
            <person name="Chapman S.B."/>
            <person name="Erlich R."/>
            <person name="Young S.K."/>
            <person name="Koehrsen M."/>
            <person name="Yandava C."/>
            <person name="Zeng Q."/>
            <person name="Alvarado L."/>
            <person name="Anderson S."/>
            <person name="Berlin A."/>
            <person name="Borenstein D."/>
            <person name="Chen Z."/>
            <person name="Engels R."/>
            <person name="Freedman E."/>
            <person name="Gellesch M."/>
            <person name="Goldberg J."/>
            <person name="Green L."/>
            <person name="Griggs A."/>
            <person name="Gujja S."/>
            <person name="Heilman E.R."/>
            <person name="Heiman D."/>
            <person name="Hepburn T."/>
            <person name="Howarth C."/>
            <person name="Jen D."/>
            <person name="Larson L."/>
            <person name="Lewis B."/>
            <person name="Mehta T."/>
            <person name="Park D."/>
            <person name="Pearson M."/>
            <person name="Richards J."/>
            <person name="Rizzolo K."/>
            <person name="Roberts A."/>
            <person name="Ryan E."/>
            <person name="Saif S."/>
            <person name="Shea T."/>
            <person name="Shenoy N."/>
            <person name="Sisk P."/>
            <person name="Stolte C."/>
            <person name="Sykes S."/>
            <person name="Walk T."/>
            <person name="White J."/>
            <person name="Yu Q."/>
            <person name="Coleman M.L."/>
            <person name="Huang K.H."/>
            <person name="Weigele P.R."/>
            <person name="DeFrancesco A.S."/>
            <person name="Kern S.E."/>
            <person name="Thompson L.R."/>
            <person name="Fu R."/>
            <person name="Hombeck B."/>
            <person name="Chisholm S.W."/>
            <person name="Haas B."/>
            <person name="Nusbaum C."/>
            <person name="Birren B."/>
        </authorList>
    </citation>
    <scope>NUCLEOTIDE SEQUENCE [LARGE SCALE GENOMIC DNA]</scope>
    <source>
        <strain evidence="3">P-SSM2</strain>
    </source>
</reference>
<dbReference type="GeneID" id="3294176"/>
<keyword evidence="1" id="KW-0812">Transmembrane</keyword>
<dbReference type="Proteomes" id="UP000013923">
    <property type="component" value="Genome"/>
</dbReference>
<dbReference type="KEGG" id="vg:3294176"/>
<evidence type="ECO:0000256" key="1">
    <source>
        <dbReference type="SAM" id="Phobius"/>
    </source>
</evidence>
<evidence type="ECO:0000313" key="3">
    <source>
        <dbReference type="EMBL" id="ACY76155.1"/>
    </source>
</evidence>
<organismHost>
    <name type="scientific">Prochlorococcus</name>
    <dbReference type="NCBI Taxonomy" id="1218"/>
</organismHost>
<dbReference type="EMBL" id="AY939844">
    <property type="protein sequence ID" value="AAX44653.1"/>
    <property type="molecule type" value="Genomic_DNA"/>
</dbReference>
<gene>
    <name evidence="2" type="primary">hli05</name>
    <name evidence="3" type="ORF">PCMG_00279</name>
    <name evidence="2" type="ORF">PSSM2_276</name>
</gene>
<dbReference type="OrthoDB" id="38250at10239"/>
<accession>Q58M79</accession>
<protein>
    <submittedName>
        <fullName evidence="2">High light inducible protein</fullName>
    </submittedName>
    <submittedName>
        <fullName evidence="3">Hli05</fullName>
    </submittedName>
</protein>
<name>Q58M79_BPPRM</name>
<sequence>MTKQTQKTEDKVDFSIAEKWNGIAAIVGCGALIVSYSLSGQIIPGFV</sequence>
<keyword evidence="1" id="KW-0472">Membrane</keyword>
<reference evidence="2 4" key="1">
    <citation type="journal article" date="2005" name="PLoS Biol.">
        <title>Three Prochlorococcus cyanophage genomes: signature features and ecological interpretations.</title>
        <authorList>
            <person name="Sullivan M.B."/>
            <person name="Coleman M.L."/>
            <person name="Weigele P."/>
            <person name="Rohwer F."/>
            <person name="Chisholm S.W."/>
        </authorList>
    </citation>
    <scope>NUCLEOTIDE SEQUENCE</scope>
</reference>
<evidence type="ECO:0000313" key="5">
    <source>
        <dbReference type="Proteomes" id="UP000013923"/>
    </source>
</evidence>
<evidence type="ECO:0000313" key="4">
    <source>
        <dbReference type="Proteomes" id="UP000000991"/>
    </source>
</evidence>
<proteinExistence type="predicted"/>
<evidence type="ECO:0000313" key="2">
    <source>
        <dbReference type="EMBL" id="AAX44653.1"/>
    </source>
</evidence>
<feature type="transmembrane region" description="Helical" evidence="1">
    <location>
        <begin position="20"/>
        <end position="38"/>
    </location>
</feature>
<dbReference type="RefSeq" id="YP_214507.1">
    <property type="nucleotide sequence ID" value="NC_006883.2"/>
</dbReference>
<keyword evidence="1" id="KW-1133">Transmembrane helix</keyword>
<dbReference type="EMBL" id="GU071092">
    <property type="protein sequence ID" value="ACY76155.1"/>
    <property type="molecule type" value="Genomic_DNA"/>
</dbReference>
<keyword evidence="4" id="KW-1185">Reference proteome</keyword>
<reference evidence="2 4" key="3">
    <citation type="journal article" date="2010" name="Environ. Microbiol.">
        <title>Genomic analysis of oceanic cyanobacterial myoviruses compared with T4-like myoviruses from diverse hosts and environments.</title>
        <authorList>
            <person name="Sullivan M.B."/>
            <person name="Huang K.H."/>
            <person name="Ignacio-Espinoza J.C."/>
            <person name="Berlin A.M."/>
            <person name="Kelly L."/>
            <person name="Weigele P.R."/>
            <person name="DeFrancesco A.S."/>
            <person name="Kern S.E."/>
            <person name="Thompson L.R."/>
            <person name="Young S."/>
            <person name="Yandava C."/>
            <person name="Fu R."/>
            <person name="Krastins B."/>
            <person name="Chase M."/>
            <person name="Sarracino D."/>
            <person name="Osburne M.S."/>
            <person name="Henn M.R."/>
            <person name="Chisholm S.W."/>
        </authorList>
    </citation>
    <scope>NUCLEOTIDE SEQUENCE [LARGE SCALE GENOMIC DNA]</scope>
</reference>
<dbReference type="Proteomes" id="UP000000991">
    <property type="component" value="Segment"/>
</dbReference>
<organism evidence="2 4">
    <name type="scientific">Prochlorococcus phage P-SSM2</name>
    <dbReference type="NCBI Taxonomy" id="268746"/>
    <lineage>
        <taxon>Viruses</taxon>
        <taxon>Duplodnaviria</taxon>
        <taxon>Heunggongvirae</taxon>
        <taxon>Uroviricota</taxon>
        <taxon>Caudoviricetes</taxon>
        <taxon>Pantevenvirales</taxon>
        <taxon>Kyanoviridae</taxon>
        <taxon>Salacisavirus</taxon>
        <taxon>Salacisavirus pssm2</taxon>
    </lineage>
</organism>